<protein>
    <recommendedName>
        <fullName evidence="3">C2 domain-containing protein</fullName>
    </recommendedName>
</protein>
<dbReference type="EMBL" id="VFQX01000074">
    <property type="protein sequence ID" value="KAF0971652.1"/>
    <property type="molecule type" value="Genomic_DNA"/>
</dbReference>
<comment type="caution">
    <text evidence="4">The sequence shown here is derived from an EMBL/GenBank/DDBJ whole genome shotgun (WGS) entry which is preliminary data.</text>
</comment>
<dbReference type="Proteomes" id="UP000444721">
    <property type="component" value="Unassembled WGS sequence"/>
</dbReference>
<feature type="domain" description="C2" evidence="3">
    <location>
        <begin position="1"/>
        <end position="125"/>
    </location>
</feature>
<name>A0A6A5B8U9_NAEFO</name>
<evidence type="ECO:0000259" key="3">
    <source>
        <dbReference type="PROSITE" id="PS50004"/>
    </source>
</evidence>
<dbReference type="VEuPathDB" id="AmoebaDB:FDP41_009875"/>
<dbReference type="PANTHER" id="PTHR45911:SF4">
    <property type="entry name" value="MULTIPLE C2 AND TRANSMEMBRANE DOMAIN-CONTAINING PROTEIN"/>
    <property type="match status" value="1"/>
</dbReference>
<dbReference type="Gene3D" id="2.60.40.150">
    <property type="entry name" value="C2 domain"/>
    <property type="match status" value="1"/>
</dbReference>
<keyword evidence="5" id="KW-1185">Reference proteome</keyword>
<dbReference type="VEuPathDB" id="AmoebaDB:NfTy_080810"/>
<accession>A0A6A5B8U9</accession>
<dbReference type="InterPro" id="IPR035892">
    <property type="entry name" value="C2_domain_sf"/>
</dbReference>
<sequence>MSTTDSTSPPPCFTHHDRLTLTIESASNLVAADLNGYSDPFVDVSINGAYEKRTSIKKKTLNPVWNETFEYRYLLYMMNSPYQSFSVDFEVYDWDRFTSNDFLGRTSLEINAAHIEFGKLYTVELPLKDTKSGILKVSYKVDRLAEKVVKKTSISSSGGTSSSTSSLRFIDETFPSEFRPAAPKGFKLITSESNKLLGTHVAVLMNTTTGEVLTITYNDLKTLPFDDGAKVFLDVYLKNLKDRADKSRGTYELESREVDVTSRVSHHKFTKVLESRCLTTVQGKRVYCVSLTCGYSCGVLCNFVWMNAQSTSLPASKYSQLLEIAKWTEVSKP</sequence>
<dbReference type="RefSeq" id="XP_044556368.1">
    <property type="nucleotide sequence ID" value="XM_044713880.1"/>
</dbReference>
<keyword evidence="1" id="KW-0479">Metal-binding</keyword>
<dbReference type="GO" id="GO:0005509">
    <property type="term" value="F:calcium ion binding"/>
    <property type="evidence" value="ECO:0007669"/>
    <property type="project" value="TreeGrafter"/>
</dbReference>
<proteinExistence type="predicted"/>
<dbReference type="PANTHER" id="PTHR45911">
    <property type="entry name" value="C2 DOMAIN-CONTAINING PROTEIN"/>
    <property type="match status" value="1"/>
</dbReference>
<evidence type="ECO:0000313" key="5">
    <source>
        <dbReference type="Proteomes" id="UP000444721"/>
    </source>
</evidence>
<dbReference type="OrthoDB" id="67700at2759"/>
<dbReference type="PRINTS" id="PR00360">
    <property type="entry name" value="C2DOMAIN"/>
</dbReference>
<dbReference type="SMART" id="SM00239">
    <property type="entry name" value="C2"/>
    <property type="match status" value="1"/>
</dbReference>
<dbReference type="GO" id="GO:0016020">
    <property type="term" value="C:membrane"/>
    <property type="evidence" value="ECO:0007669"/>
    <property type="project" value="TreeGrafter"/>
</dbReference>
<dbReference type="PROSITE" id="PS50004">
    <property type="entry name" value="C2"/>
    <property type="match status" value="1"/>
</dbReference>
<dbReference type="InterPro" id="IPR000008">
    <property type="entry name" value="C2_dom"/>
</dbReference>
<organism evidence="4 5">
    <name type="scientific">Naegleria fowleri</name>
    <name type="common">Brain eating amoeba</name>
    <dbReference type="NCBI Taxonomy" id="5763"/>
    <lineage>
        <taxon>Eukaryota</taxon>
        <taxon>Discoba</taxon>
        <taxon>Heterolobosea</taxon>
        <taxon>Tetramitia</taxon>
        <taxon>Eutetramitia</taxon>
        <taxon>Vahlkampfiidae</taxon>
        <taxon>Naegleria</taxon>
    </lineage>
</organism>
<dbReference type="AlphaFoldDB" id="A0A6A5B8U9"/>
<dbReference type="GeneID" id="68117090"/>
<evidence type="ECO:0000256" key="1">
    <source>
        <dbReference type="ARBA" id="ARBA00022723"/>
    </source>
</evidence>
<evidence type="ECO:0000313" key="4">
    <source>
        <dbReference type="EMBL" id="KAF0971652.1"/>
    </source>
</evidence>
<reference evidence="4 5" key="1">
    <citation type="journal article" date="2019" name="Sci. Rep.">
        <title>Nanopore sequencing improves the draft genome of the human pathogenic amoeba Naegleria fowleri.</title>
        <authorList>
            <person name="Liechti N."/>
            <person name="Schurch N."/>
            <person name="Bruggmann R."/>
            <person name="Wittwer M."/>
        </authorList>
    </citation>
    <scope>NUCLEOTIDE SEQUENCE [LARGE SCALE GENOMIC DNA]</scope>
    <source>
        <strain evidence="4 5">ATCC 30894</strain>
    </source>
</reference>
<dbReference type="VEuPathDB" id="AmoebaDB:NF0093200"/>
<gene>
    <name evidence="4" type="ORF">FDP41_009875</name>
</gene>
<dbReference type="Pfam" id="PF00168">
    <property type="entry name" value="C2"/>
    <property type="match status" value="1"/>
</dbReference>
<evidence type="ECO:0000256" key="2">
    <source>
        <dbReference type="ARBA" id="ARBA00022837"/>
    </source>
</evidence>
<dbReference type="SUPFAM" id="SSF49562">
    <property type="entry name" value="C2 domain (Calcium/lipid-binding domain, CaLB)"/>
    <property type="match status" value="1"/>
</dbReference>
<keyword evidence="2" id="KW-0106">Calcium</keyword>